<keyword evidence="3" id="KW-1185">Reference proteome</keyword>
<dbReference type="Proteomes" id="UP000253551">
    <property type="component" value="Unassembled WGS sequence"/>
</dbReference>
<keyword evidence="1" id="KW-0732">Signal</keyword>
<evidence type="ECO:0000256" key="1">
    <source>
        <dbReference type="SAM" id="SignalP"/>
    </source>
</evidence>
<comment type="caution">
    <text evidence="2">The sequence shown here is derived from an EMBL/GenBank/DDBJ whole genome shotgun (WGS) entry which is preliminary data.</text>
</comment>
<dbReference type="AlphaFoldDB" id="A0A367IPV1"/>
<dbReference type="EMBL" id="PJQM01006428">
    <property type="protein sequence ID" value="RCH79695.1"/>
    <property type="molecule type" value="Genomic_DNA"/>
</dbReference>
<accession>A0A367IPV1</accession>
<gene>
    <name evidence="2" type="ORF">CU098_008302</name>
</gene>
<proteinExistence type="predicted"/>
<name>A0A367IPV1_RHIST</name>
<evidence type="ECO:0000313" key="2">
    <source>
        <dbReference type="EMBL" id="RCH79695.1"/>
    </source>
</evidence>
<reference evidence="2 3" key="1">
    <citation type="journal article" date="2018" name="G3 (Bethesda)">
        <title>Phylogenetic and Phylogenomic Definition of Rhizopus Species.</title>
        <authorList>
            <person name="Gryganskyi A.P."/>
            <person name="Golan J."/>
            <person name="Dolatabadi S."/>
            <person name="Mondo S."/>
            <person name="Robb S."/>
            <person name="Idnurm A."/>
            <person name="Muszewska A."/>
            <person name="Steczkiewicz K."/>
            <person name="Masonjones S."/>
            <person name="Liao H.L."/>
            <person name="Gajdeczka M.T."/>
            <person name="Anike F."/>
            <person name="Vuek A."/>
            <person name="Anishchenko I.M."/>
            <person name="Voigt K."/>
            <person name="de Hoog G.S."/>
            <person name="Smith M.E."/>
            <person name="Heitman J."/>
            <person name="Vilgalys R."/>
            <person name="Stajich J.E."/>
        </authorList>
    </citation>
    <scope>NUCLEOTIDE SEQUENCE [LARGE SCALE GENOMIC DNA]</scope>
    <source>
        <strain evidence="2 3">LSU 92-RS-03</strain>
    </source>
</reference>
<feature type="non-terminal residue" evidence="2">
    <location>
        <position position="81"/>
    </location>
</feature>
<evidence type="ECO:0000313" key="3">
    <source>
        <dbReference type="Proteomes" id="UP000253551"/>
    </source>
</evidence>
<protein>
    <submittedName>
        <fullName evidence="2">Uncharacterized protein</fullName>
    </submittedName>
</protein>
<sequence>MKLSISALLLATVLATANAATNTASDVNGVKCIRPNNIGAGDGYGYGGYCCKTDDDCRVGCVNKICNGPGKFDFSVNPASY</sequence>
<feature type="signal peptide" evidence="1">
    <location>
        <begin position="1"/>
        <end position="19"/>
    </location>
</feature>
<feature type="chain" id="PRO_5016645128" evidence="1">
    <location>
        <begin position="20"/>
        <end position="81"/>
    </location>
</feature>
<organism evidence="2 3">
    <name type="scientific">Rhizopus stolonifer</name>
    <name type="common">Rhizopus nigricans</name>
    <dbReference type="NCBI Taxonomy" id="4846"/>
    <lineage>
        <taxon>Eukaryota</taxon>
        <taxon>Fungi</taxon>
        <taxon>Fungi incertae sedis</taxon>
        <taxon>Mucoromycota</taxon>
        <taxon>Mucoromycotina</taxon>
        <taxon>Mucoromycetes</taxon>
        <taxon>Mucorales</taxon>
        <taxon>Mucorineae</taxon>
        <taxon>Rhizopodaceae</taxon>
        <taxon>Rhizopus</taxon>
    </lineage>
</organism>